<sequence length="266" mass="30165">QKPPNFNDQCAAFISSDIKNAFHEGIDRDDIVAGLVYSICMNYDNRVKGNRPVGNRVFMQGGVCYNRAVPVAMASLTGKRIVVPPDPGLTGAFGVALEVKHRLEAGLIKEKSFSLKQLKERTLKYEKPFTCKGGKEGCDRKCEIARIEIEGKTHPFGGACNRWYNLRFNINVNLEKLDLVAFYERLIFHKYILPPEELGVRKNAKSIGINKSFWTDTYYPLYYDFFSRLGFKVQLPGIVEQEGMDRKGTAFCYPAEISHGYLENLL</sequence>
<feature type="non-terminal residue" evidence="3">
    <location>
        <position position="1"/>
    </location>
</feature>
<gene>
    <name evidence="3" type="ORF">S12H4_38247</name>
</gene>
<dbReference type="Pfam" id="PF09989">
    <property type="entry name" value="DUF2229"/>
    <property type="match status" value="1"/>
</dbReference>
<accession>X1TSY0</accession>
<dbReference type="Pfam" id="PF01869">
    <property type="entry name" value="BcrAD_BadFG"/>
    <property type="match status" value="1"/>
</dbReference>
<proteinExistence type="predicted"/>
<dbReference type="InterPro" id="IPR043129">
    <property type="entry name" value="ATPase_NBD"/>
</dbReference>
<evidence type="ECO:0000259" key="1">
    <source>
        <dbReference type="Pfam" id="PF01869"/>
    </source>
</evidence>
<dbReference type="Gene3D" id="3.30.420.40">
    <property type="match status" value="1"/>
</dbReference>
<dbReference type="PANTHER" id="PTHR32329">
    <property type="entry name" value="BIFUNCTIONAL PROTEIN [INCLUDES 2-HYDROXYACYL-COA DEHYDRATASE (N-TER) AND ITS ACTIVATOR DOMAIN (C_TERM)-RELATED"/>
    <property type="match status" value="1"/>
</dbReference>
<feature type="non-terminal residue" evidence="3">
    <location>
        <position position="266"/>
    </location>
</feature>
<dbReference type="EMBL" id="BARW01023002">
    <property type="protein sequence ID" value="GAI90675.1"/>
    <property type="molecule type" value="Genomic_DNA"/>
</dbReference>
<feature type="domain" description="ATPase BadF/BadG/BcrA/BcrD type" evidence="1">
    <location>
        <begin position="3"/>
        <end position="97"/>
    </location>
</feature>
<protein>
    <recommendedName>
        <fullName evidence="4">ATPase BadF/BadG/BcrA/BcrD type domain-containing protein</fullName>
    </recommendedName>
</protein>
<dbReference type="InterPro" id="IPR051805">
    <property type="entry name" value="Dehydratase_Activator_Redct"/>
</dbReference>
<feature type="domain" description="DUF2229" evidence="2">
    <location>
        <begin position="207"/>
        <end position="266"/>
    </location>
</feature>
<dbReference type="InterPro" id="IPR018709">
    <property type="entry name" value="CoA_activase_DUF2229"/>
</dbReference>
<dbReference type="InterPro" id="IPR002731">
    <property type="entry name" value="ATPase_BadF"/>
</dbReference>
<dbReference type="AlphaFoldDB" id="X1TSY0"/>
<dbReference type="SUPFAM" id="SSF53067">
    <property type="entry name" value="Actin-like ATPase domain"/>
    <property type="match status" value="1"/>
</dbReference>
<evidence type="ECO:0000259" key="2">
    <source>
        <dbReference type="Pfam" id="PF09989"/>
    </source>
</evidence>
<dbReference type="PANTHER" id="PTHR32329:SF7">
    <property type="entry name" value="ACTIVATOR OF 2-HYDROXYACYL-COA-HYDRATASE"/>
    <property type="match status" value="1"/>
</dbReference>
<name>X1TSY0_9ZZZZ</name>
<reference evidence="3" key="1">
    <citation type="journal article" date="2014" name="Front. Microbiol.">
        <title>High frequency of phylogenetically diverse reductive dehalogenase-homologous genes in deep subseafloor sedimentary metagenomes.</title>
        <authorList>
            <person name="Kawai M."/>
            <person name="Futagami T."/>
            <person name="Toyoda A."/>
            <person name="Takaki Y."/>
            <person name="Nishi S."/>
            <person name="Hori S."/>
            <person name="Arai W."/>
            <person name="Tsubouchi T."/>
            <person name="Morono Y."/>
            <person name="Uchiyama I."/>
            <person name="Ito T."/>
            <person name="Fujiyama A."/>
            <person name="Inagaki F."/>
            <person name="Takami H."/>
        </authorList>
    </citation>
    <scope>NUCLEOTIDE SEQUENCE</scope>
    <source>
        <strain evidence="3">Expedition CK06-06</strain>
    </source>
</reference>
<comment type="caution">
    <text evidence="3">The sequence shown here is derived from an EMBL/GenBank/DDBJ whole genome shotgun (WGS) entry which is preliminary data.</text>
</comment>
<organism evidence="3">
    <name type="scientific">marine sediment metagenome</name>
    <dbReference type="NCBI Taxonomy" id="412755"/>
    <lineage>
        <taxon>unclassified sequences</taxon>
        <taxon>metagenomes</taxon>
        <taxon>ecological metagenomes</taxon>
    </lineage>
</organism>
<evidence type="ECO:0000313" key="3">
    <source>
        <dbReference type="EMBL" id="GAI90675.1"/>
    </source>
</evidence>
<evidence type="ECO:0008006" key="4">
    <source>
        <dbReference type="Google" id="ProtNLM"/>
    </source>
</evidence>